<gene>
    <name evidence="3" type="ORF">Tco_1114057</name>
</gene>
<keyword evidence="4" id="KW-1185">Reference proteome</keyword>
<feature type="compositionally biased region" description="Polar residues" evidence="1">
    <location>
        <begin position="306"/>
        <end position="316"/>
    </location>
</feature>
<feature type="region of interest" description="Disordered" evidence="1">
    <location>
        <begin position="279"/>
        <end position="391"/>
    </location>
</feature>
<protein>
    <submittedName>
        <fullName evidence="3">Retrovirus-related pol polyprotein from transposon TNT 1-94</fullName>
    </submittedName>
</protein>
<dbReference type="PANTHER" id="PTHR11439:SF495">
    <property type="entry name" value="REVERSE TRANSCRIPTASE, RNA-DEPENDENT DNA POLYMERASE-RELATED"/>
    <property type="match status" value="1"/>
</dbReference>
<dbReference type="Proteomes" id="UP001151760">
    <property type="component" value="Unassembled WGS sequence"/>
</dbReference>
<feature type="compositionally biased region" description="Basic and acidic residues" evidence="1">
    <location>
        <begin position="367"/>
        <end position="381"/>
    </location>
</feature>
<reference evidence="3" key="2">
    <citation type="submission" date="2022-01" db="EMBL/GenBank/DDBJ databases">
        <authorList>
            <person name="Yamashiro T."/>
            <person name="Shiraishi A."/>
            <person name="Satake H."/>
            <person name="Nakayama K."/>
        </authorList>
    </citation>
    <scope>NUCLEOTIDE SEQUENCE</scope>
</reference>
<evidence type="ECO:0000313" key="3">
    <source>
        <dbReference type="EMBL" id="GJU03719.1"/>
    </source>
</evidence>
<reference evidence="3" key="1">
    <citation type="journal article" date="2022" name="Int. J. Mol. Sci.">
        <title>Draft Genome of Tanacetum Coccineum: Genomic Comparison of Closely Related Tanacetum-Family Plants.</title>
        <authorList>
            <person name="Yamashiro T."/>
            <person name="Shiraishi A."/>
            <person name="Nakayama K."/>
            <person name="Satake H."/>
        </authorList>
    </citation>
    <scope>NUCLEOTIDE SEQUENCE</scope>
</reference>
<comment type="caution">
    <text evidence="3">The sequence shown here is derived from an EMBL/GenBank/DDBJ whole genome shotgun (WGS) entry which is preliminary data.</text>
</comment>
<feature type="compositionally biased region" description="Basic and acidic residues" evidence="1">
    <location>
        <begin position="317"/>
        <end position="333"/>
    </location>
</feature>
<evidence type="ECO:0000259" key="2">
    <source>
        <dbReference type="Pfam" id="PF07727"/>
    </source>
</evidence>
<dbReference type="InterPro" id="IPR013103">
    <property type="entry name" value="RVT_2"/>
</dbReference>
<feature type="compositionally biased region" description="Acidic residues" evidence="1">
    <location>
        <begin position="334"/>
        <end position="366"/>
    </location>
</feature>
<accession>A0ABQ5IXP1</accession>
<name>A0ABQ5IXP1_9ASTR</name>
<dbReference type="PANTHER" id="PTHR11439">
    <property type="entry name" value="GAG-POL-RELATED RETROTRANSPOSON"/>
    <property type="match status" value="1"/>
</dbReference>
<organism evidence="3 4">
    <name type="scientific">Tanacetum coccineum</name>
    <dbReference type="NCBI Taxonomy" id="301880"/>
    <lineage>
        <taxon>Eukaryota</taxon>
        <taxon>Viridiplantae</taxon>
        <taxon>Streptophyta</taxon>
        <taxon>Embryophyta</taxon>
        <taxon>Tracheophyta</taxon>
        <taxon>Spermatophyta</taxon>
        <taxon>Magnoliopsida</taxon>
        <taxon>eudicotyledons</taxon>
        <taxon>Gunneridae</taxon>
        <taxon>Pentapetalae</taxon>
        <taxon>asterids</taxon>
        <taxon>campanulids</taxon>
        <taxon>Asterales</taxon>
        <taxon>Asteraceae</taxon>
        <taxon>Asteroideae</taxon>
        <taxon>Anthemideae</taxon>
        <taxon>Anthemidinae</taxon>
        <taxon>Tanacetum</taxon>
    </lineage>
</organism>
<evidence type="ECO:0000313" key="4">
    <source>
        <dbReference type="Proteomes" id="UP001151760"/>
    </source>
</evidence>
<proteinExistence type="predicted"/>
<dbReference type="EMBL" id="BQNB010021181">
    <property type="protein sequence ID" value="GJU03719.1"/>
    <property type="molecule type" value="Genomic_DNA"/>
</dbReference>
<sequence>MLASGGFMDTDIPIRVNKLKKAIYWLKQAPRAWYDMLSSFLISQDFSKGSVDPTMFIRKEGKELLLDSPKLLGPTEKHLHPVKIIFRYLKGIVNRGLWYPKDSSIALIAFADADHAGCQDTSRIISGSMQFLGDRLISCWQTSSQKPLVEKDIERIEFLIKKLGNAEFTAGDSESIAVVIMANSTYAQQKELDDALVALKTVTHKVYGASPSQHGSTNHVGSSKLHNLPSLMLLPIQASKGKRIKTSAKGDKPATKSKGLTVLSEVALSEADQMKLATKRSMKEFQSSHASGSGDGVDIQSKVPDEQQQTLSGTNKRASDKPEVPDVHKYRSESEEESWTFSQEEDDEDNDEHDSANDNDDEDDNQENVKEENQLDDDKVIGGEQENEEDEELYGDLNLILDTRDAIMTYAQTNQETKEAHVTLTTKSLVVQQQSSSVSSDLVSKLINPTPDTYTELFELKQTNQFAKALSSILNIVDNYLVSKMKEAIDVVVQLKSDKLREEAQTENQDFLNSLDSDMKRIIKEQVKA</sequence>
<dbReference type="Pfam" id="PF07727">
    <property type="entry name" value="RVT_2"/>
    <property type="match status" value="1"/>
</dbReference>
<feature type="domain" description="Reverse transcriptase Ty1/copia-type" evidence="2">
    <location>
        <begin position="6"/>
        <end position="65"/>
    </location>
</feature>
<evidence type="ECO:0000256" key="1">
    <source>
        <dbReference type="SAM" id="MobiDB-lite"/>
    </source>
</evidence>